<gene>
    <name evidence="1" type="ORF">SEV965_LOCUS38543</name>
</gene>
<dbReference type="AlphaFoldDB" id="A0A815X1Q9"/>
<evidence type="ECO:0000313" key="1">
    <source>
        <dbReference type="EMBL" id="CAF1548243.1"/>
    </source>
</evidence>
<protein>
    <submittedName>
        <fullName evidence="1">Uncharacterized protein</fullName>
    </submittedName>
</protein>
<proteinExistence type="predicted"/>
<reference evidence="1" key="1">
    <citation type="submission" date="2021-02" db="EMBL/GenBank/DDBJ databases">
        <authorList>
            <person name="Nowell W R."/>
        </authorList>
    </citation>
    <scope>NUCLEOTIDE SEQUENCE</scope>
</reference>
<organism evidence="1 2">
    <name type="scientific">Rotaria sordida</name>
    <dbReference type="NCBI Taxonomy" id="392033"/>
    <lineage>
        <taxon>Eukaryota</taxon>
        <taxon>Metazoa</taxon>
        <taxon>Spiralia</taxon>
        <taxon>Gnathifera</taxon>
        <taxon>Rotifera</taxon>
        <taxon>Eurotatoria</taxon>
        <taxon>Bdelloidea</taxon>
        <taxon>Philodinida</taxon>
        <taxon>Philodinidae</taxon>
        <taxon>Rotaria</taxon>
    </lineage>
</organism>
<dbReference type="EMBL" id="CAJNOU010009674">
    <property type="protein sequence ID" value="CAF1548243.1"/>
    <property type="molecule type" value="Genomic_DNA"/>
</dbReference>
<evidence type="ECO:0000313" key="2">
    <source>
        <dbReference type="Proteomes" id="UP000663889"/>
    </source>
</evidence>
<accession>A0A815X1Q9</accession>
<comment type="caution">
    <text evidence="1">The sequence shown here is derived from an EMBL/GenBank/DDBJ whole genome shotgun (WGS) entry which is preliminary data.</text>
</comment>
<dbReference type="Proteomes" id="UP000663889">
    <property type="component" value="Unassembled WGS sequence"/>
</dbReference>
<name>A0A815X1Q9_9BILA</name>
<sequence>MTEQQVTILKYRFTSNQLPPAFTLLDHMIDNIDRTLAKSNNIIEQNASSISTSDQLEKLSQVKHDIIQQSIITGDKMIRNFRNINKYELLFLFAKPLPFQNYLI</sequence>